<evidence type="ECO:0000259" key="2">
    <source>
        <dbReference type="PROSITE" id="PS50878"/>
    </source>
</evidence>
<evidence type="ECO:0000313" key="4">
    <source>
        <dbReference type="EMBL" id="CAL6035938.1"/>
    </source>
</evidence>
<evidence type="ECO:0000313" key="3">
    <source>
        <dbReference type="EMBL" id="CAI9935960.1"/>
    </source>
</evidence>
<keyword evidence="5" id="KW-1185">Reference proteome</keyword>
<proteinExistence type="predicted"/>
<name>A0AA86PHH3_9EUKA</name>
<dbReference type="Pfam" id="PF00078">
    <property type="entry name" value="RVT_1"/>
    <property type="match status" value="1"/>
</dbReference>
<feature type="domain" description="Reverse transcriptase" evidence="2">
    <location>
        <begin position="635"/>
        <end position="853"/>
    </location>
</feature>
<feature type="region of interest" description="Disordered" evidence="1">
    <location>
        <begin position="1"/>
        <end position="52"/>
    </location>
</feature>
<comment type="caution">
    <text evidence="3">The sequence shown here is derived from an EMBL/GenBank/DDBJ whole genome shotgun (WGS) entry which is preliminary data.</text>
</comment>
<accession>A0AA86PHH3</accession>
<evidence type="ECO:0000313" key="5">
    <source>
        <dbReference type="Proteomes" id="UP001642409"/>
    </source>
</evidence>
<sequence length="1285" mass="148173">MNDPNSETRVPQVPGQQYSVQNLSDQQVLRPPSQAQQINHTQQESGQNPRKPTTFQLTQVNEAEQHKFMLRCVHLTYVDLKEIEDFCAISKERVPIDIDQAQTLYQNYTVAYHQINNANFVFVSANLDQVNCRTTFGNPKKTEYAKVQVGYIGDMIYIDHNRSLIENIQDSLFNLVIIFEFLDRIEIIPITSCTSINNNIFSFKIGQYEILQNLEIQYLISVHALIQKQKEITGYVPPDLNFSLTARKILTYQTFPNIFQIMMTTTMQRIAYTHDFLDARESAWRCSCDNTDRALSDMIQHIFSADSTQWHSISEVAPKQKYGSQMENNFLLYKCSHSSCKQIMHDTKGIEQHLQRAMKSTNTLTKEAHTVKDVYTPQFYVLHCNSKVIDDTWLKYHTNTANLPPTRFTPMNTRVPDVIVDDTCIKQDCTMKPETLRILTDTQFTEKITYSLNEIANQPTTEFFKRKLKFIMNQCNNELSLNTLRRILQSFRSCHFFKNKKKKNKPKHDKKPGLSSLDLDRAVQLVQYNKNISKTYNFLTRKLDCPKQLSEEEITGQMDKLFPQPQYVKIPNCVAPQGISNPHFKPEEINRAIMSLKSSKESGPDGINHVLLKRAAASNPKILDLLSNCYEHLLTYPQDIIQVPELFEFTTTFIPKGDDGIRPLSQVNSFLQVFHSLLLQHLTPMIDLDPHQYAMQKQSMVKCVIKARKMHETKHLLKLDIQAAFSSINWEYLEYALKLAAVPLNIIQYIMSMLELRYSRATGQLKCGSGQGDCLSSLLFSLYINTVIQKLSETYDVIAYCDDILLGLDTDQSDELALNSADAEFRNIGLTLKQAKCQSTRKGHKINFMGVEFEPQLGTSKAIIDTSISEKAKKVMENLKRLHQNKVNNHVILKFIQYILVPKANWGAFIDLSDSKSKYEILDQQIAEYVKELFGVECTTQRIYEFLYNPHDAQGLQLLMPGQAFDTQQLVMSCPNDVDQGFEQYHNKRKEFIDNATKKFEANLTIQTDRAQEYSNDSRKPKPELINIAHMSLLSSRILTNEQFDLTCQSIFTPEKFFKQNEEGIHIFCPCCRTEVVMQNHHMYCKGMNGLTKQIHNAQVSNIINIIDKKHNPMVCRTARQVNDDEQSKLQPDIVTKDNQTFDFSVSKNPLAMYKTKIEKYGKIFDNKNVIPIIITPWLQMDPRSIIEMSRYCKPDKLFKSLSFWTIYMESQKLEKYSSYSKENNLNHFDTEVQRTAQAAQSSAKKAQTNNDEIVIEIELEDTLNRISQNETVPGTSQSKGLVTF</sequence>
<dbReference type="EMBL" id="CAXDID020000132">
    <property type="protein sequence ID" value="CAL6035938.1"/>
    <property type="molecule type" value="Genomic_DNA"/>
</dbReference>
<protein>
    <submittedName>
        <fullName evidence="3">Putative</fullName>
    </submittedName>
</protein>
<dbReference type="InterPro" id="IPR043128">
    <property type="entry name" value="Rev_trsase/Diguanyl_cyclase"/>
</dbReference>
<reference evidence="4 5" key="2">
    <citation type="submission" date="2024-07" db="EMBL/GenBank/DDBJ databases">
        <authorList>
            <person name="Akdeniz Z."/>
        </authorList>
    </citation>
    <scope>NUCLEOTIDE SEQUENCE [LARGE SCALE GENOMIC DNA]</scope>
</reference>
<evidence type="ECO:0000256" key="1">
    <source>
        <dbReference type="SAM" id="MobiDB-lite"/>
    </source>
</evidence>
<dbReference type="PANTHER" id="PTHR19446">
    <property type="entry name" value="REVERSE TRANSCRIPTASES"/>
    <property type="match status" value="1"/>
</dbReference>
<dbReference type="PROSITE" id="PS50878">
    <property type="entry name" value="RT_POL"/>
    <property type="match status" value="1"/>
</dbReference>
<dbReference type="Gene3D" id="3.30.70.270">
    <property type="match status" value="1"/>
</dbReference>
<organism evidence="3">
    <name type="scientific">Hexamita inflata</name>
    <dbReference type="NCBI Taxonomy" id="28002"/>
    <lineage>
        <taxon>Eukaryota</taxon>
        <taxon>Metamonada</taxon>
        <taxon>Diplomonadida</taxon>
        <taxon>Hexamitidae</taxon>
        <taxon>Hexamitinae</taxon>
        <taxon>Hexamita</taxon>
    </lineage>
</organism>
<gene>
    <name evidence="3" type="ORF">HINF_LOCUS23605</name>
    <name evidence="4" type="ORF">HINF_LOCUS36172</name>
</gene>
<dbReference type="SUPFAM" id="SSF56672">
    <property type="entry name" value="DNA/RNA polymerases"/>
    <property type="match status" value="1"/>
</dbReference>
<reference evidence="3" key="1">
    <citation type="submission" date="2023-06" db="EMBL/GenBank/DDBJ databases">
        <authorList>
            <person name="Kurt Z."/>
        </authorList>
    </citation>
    <scope>NUCLEOTIDE SEQUENCE</scope>
</reference>
<dbReference type="EMBL" id="CATOUU010000627">
    <property type="protein sequence ID" value="CAI9935960.1"/>
    <property type="molecule type" value="Genomic_DNA"/>
</dbReference>
<dbReference type="Proteomes" id="UP001642409">
    <property type="component" value="Unassembled WGS sequence"/>
</dbReference>
<dbReference type="InterPro" id="IPR000477">
    <property type="entry name" value="RT_dom"/>
</dbReference>
<dbReference type="InterPro" id="IPR043502">
    <property type="entry name" value="DNA/RNA_pol_sf"/>
</dbReference>